<dbReference type="InterPro" id="IPR046496">
    <property type="entry name" value="DUF6589"/>
</dbReference>
<dbReference type="AlphaFoldDB" id="A0A6A4I3T5"/>
<keyword evidence="3" id="KW-1185">Reference proteome</keyword>
<dbReference type="EMBL" id="ML769411">
    <property type="protein sequence ID" value="KAE9405121.1"/>
    <property type="molecule type" value="Genomic_DNA"/>
</dbReference>
<sequence length="807" mass="91543">MELNRLLGLIANITKPEADGGAGVENLASAIDTLCDIDGGDNQIRANIKRALKSRGAKIVGKILEEVPDAIPPVMKDLFAKEGKAIQELFTRQKGTTVQELLETFSLSEMTTKIHERAPNIWEALTQIIVTISHNSFKIFVTVCAMMAILRSQKANNFQAVISMFLIGSGAAKREMEVFAHAGLCLSYTSAMDHLRKLSKEAQKTYRATIKASMCSIVWDNLNIAFRVASQRLDSLSHFDNGCTASLIQMWDPYTKSTRVPHGTLPLSMKPPRTSANPRFEYTDDQVLPTPKGIAELTECCIWQLKRIALEVIDGLTHLKAAFEPCPEVDQIEVHITEQWPLPAMHEEESSIEGTIRIYRIILRNLGITDEDLEKHGLHFSDGDLLTDSLVDKVEAARRNSEDPIEGMKASIRRFGLFHAKMAGSRLVLNEHWGKPNSKHPGAGLWWENNYLNRKNIVAGWQSSKAAPWKQTHELLQISSAAHVKDGFRIFCGQDNLAKWAKAATKEEFNRVAEEVYRNLFSSKAYETLKKKPYRDTTLENTVLYNRDALFYIELVHAIKAGDIGRVVNVLKVWMVMMRTPKTMPKYANVIFETLGRIATFPEKLRKFYLHNWLVNLTGRANSFKEIDLLQEHQNLWAKTIYNAKGSNRSWDWLAMITVCIYELRNAMRTVQKHFEIPGFGTKHTVPDMSKEIDHLSKALEDNEIQSYVLNRDTNQYIDGRRDLLGEGSKYADTRTAFQAFRKDSRIAENLGQVEPTIGDSGSTMNGDRETNVETYEITQEDLEADEEEPYEYLNNIMSIVDDFDED</sequence>
<proteinExistence type="predicted"/>
<evidence type="ECO:0000259" key="1">
    <source>
        <dbReference type="Pfam" id="PF20231"/>
    </source>
</evidence>
<gene>
    <name evidence="2" type="ORF">BT96DRAFT_812623</name>
</gene>
<organism evidence="2 3">
    <name type="scientific">Gymnopus androsaceus JB14</name>
    <dbReference type="NCBI Taxonomy" id="1447944"/>
    <lineage>
        <taxon>Eukaryota</taxon>
        <taxon>Fungi</taxon>
        <taxon>Dikarya</taxon>
        <taxon>Basidiomycota</taxon>
        <taxon>Agaricomycotina</taxon>
        <taxon>Agaricomycetes</taxon>
        <taxon>Agaricomycetidae</taxon>
        <taxon>Agaricales</taxon>
        <taxon>Marasmiineae</taxon>
        <taxon>Omphalotaceae</taxon>
        <taxon>Gymnopus</taxon>
    </lineage>
</organism>
<evidence type="ECO:0000313" key="2">
    <source>
        <dbReference type="EMBL" id="KAE9405121.1"/>
    </source>
</evidence>
<accession>A0A6A4I3T5</accession>
<name>A0A6A4I3T5_9AGAR</name>
<dbReference type="OrthoDB" id="5424058at2759"/>
<evidence type="ECO:0000313" key="3">
    <source>
        <dbReference type="Proteomes" id="UP000799118"/>
    </source>
</evidence>
<feature type="domain" description="DUF6589" evidence="1">
    <location>
        <begin position="283"/>
        <end position="684"/>
    </location>
</feature>
<dbReference type="Proteomes" id="UP000799118">
    <property type="component" value="Unassembled WGS sequence"/>
</dbReference>
<dbReference type="Pfam" id="PF20231">
    <property type="entry name" value="DUF6589"/>
    <property type="match status" value="1"/>
</dbReference>
<reference evidence="2" key="1">
    <citation type="journal article" date="2019" name="Environ. Microbiol.">
        <title>Fungal ecological strategies reflected in gene transcription - a case study of two litter decomposers.</title>
        <authorList>
            <person name="Barbi F."/>
            <person name="Kohler A."/>
            <person name="Barry K."/>
            <person name="Baskaran P."/>
            <person name="Daum C."/>
            <person name="Fauchery L."/>
            <person name="Ihrmark K."/>
            <person name="Kuo A."/>
            <person name="LaButti K."/>
            <person name="Lipzen A."/>
            <person name="Morin E."/>
            <person name="Grigoriev I.V."/>
            <person name="Henrissat B."/>
            <person name="Lindahl B."/>
            <person name="Martin F."/>
        </authorList>
    </citation>
    <scope>NUCLEOTIDE SEQUENCE</scope>
    <source>
        <strain evidence="2">JB14</strain>
    </source>
</reference>
<protein>
    <recommendedName>
        <fullName evidence="1">DUF6589 domain-containing protein</fullName>
    </recommendedName>
</protein>